<proteinExistence type="predicted"/>
<evidence type="ECO:0000313" key="4">
    <source>
        <dbReference type="Proteomes" id="UP001390339"/>
    </source>
</evidence>
<protein>
    <recommendedName>
        <fullName evidence="5">Siderophore biosynthesis</fullName>
    </recommendedName>
</protein>
<sequence>MKSTLYLVPALAYLAGSASAVCHNISFTTCEDGIVHHYDTETGEICDARPCGGGRAPLRTDVPGCPAYKGTSTWPTSASYLSCWKGKSSSLVPASATGATTTAATATPPTSTQILTSTKDYTSMGVASTSSVPWTTVSTHTTTMADKATGVASTSVPGGNAPATTEPPSPSGGQSGGQGSPSSASDAAKPQNAAATSQSSFLVIIGAFVAGLAVLA</sequence>
<evidence type="ECO:0008006" key="5">
    <source>
        <dbReference type="Google" id="ProtNLM"/>
    </source>
</evidence>
<evidence type="ECO:0000256" key="1">
    <source>
        <dbReference type="SAM" id="MobiDB-lite"/>
    </source>
</evidence>
<dbReference type="EMBL" id="JAPCWZ010000007">
    <property type="protein sequence ID" value="KAK8855736.1"/>
    <property type="molecule type" value="Genomic_DNA"/>
</dbReference>
<reference evidence="3 4" key="1">
    <citation type="journal article" date="2024" name="IMA Fungus">
        <title>Apiospora arundinis, a panoply of carbohydrate-active enzymes and secondary metabolites.</title>
        <authorList>
            <person name="Sorensen T."/>
            <person name="Petersen C."/>
            <person name="Muurmann A.T."/>
            <person name="Christiansen J.V."/>
            <person name="Brundto M.L."/>
            <person name="Overgaard C.K."/>
            <person name="Boysen A.T."/>
            <person name="Wollenberg R.D."/>
            <person name="Larsen T.O."/>
            <person name="Sorensen J.L."/>
            <person name="Nielsen K.L."/>
            <person name="Sondergaard T.E."/>
        </authorList>
    </citation>
    <scope>NUCLEOTIDE SEQUENCE [LARGE SCALE GENOMIC DNA]</scope>
    <source>
        <strain evidence="3 4">AAU 773</strain>
    </source>
</reference>
<name>A0ABR2I0S2_9PEZI</name>
<evidence type="ECO:0000313" key="3">
    <source>
        <dbReference type="EMBL" id="KAK8855736.1"/>
    </source>
</evidence>
<organism evidence="3 4">
    <name type="scientific">Apiospora arundinis</name>
    <dbReference type="NCBI Taxonomy" id="335852"/>
    <lineage>
        <taxon>Eukaryota</taxon>
        <taxon>Fungi</taxon>
        <taxon>Dikarya</taxon>
        <taxon>Ascomycota</taxon>
        <taxon>Pezizomycotina</taxon>
        <taxon>Sordariomycetes</taxon>
        <taxon>Xylariomycetidae</taxon>
        <taxon>Amphisphaeriales</taxon>
        <taxon>Apiosporaceae</taxon>
        <taxon>Apiospora</taxon>
    </lineage>
</organism>
<feature type="region of interest" description="Disordered" evidence="1">
    <location>
        <begin position="150"/>
        <end position="195"/>
    </location>
</feature>
<feature type="chain" id="PRO_5045201285" description="Siderophore biosynthesis" evidence="2">
    <location>
        <begin position="21"/>
        <end position="216"/>
    </location>
</feature>
<gene>
    <name evidence="3" type="ORF">PGQ11_011648</name>
</gene>
<feature type="signal peptide" evidence="2">
    <location>
        <begin position="1"/>
        <end position="20"/>
    </location>
</feature>
<comment type="caution">
    <text evidence="3">The sequence shown here is derived from an EMBL/GenBank/DDBJ whole genome shotgun (WGS) entry which is preliminary data.</text>
</comment>
<accession>A0ABR2I0S2</accession>
<dbReference type="Proteomes" id="UP001390339">
    <property type="component" value="Unassembled WGS sequence"/>
</dbReference>
<keyword evidence="2" id="KW-0732">Signal</keyword>
<keyword evidence="4" id="KW-1185">Reference proteome</keyword>
<evidence type="ECO:0000256" key="2">
    <source>
        <dbReference type="SAM" id="SignalP"/>
    </source>
</evidence>